<evidence type="ECO:0000256" key="2">
    <source>
        <dbReference type="ARBA" id="ARBA00004651"/>
    </source>
</evidence>
<evidence type="ECO:0000256" key="9">
    <source>
        <dbReference type="ARBA" id="ARBA00022679"/>
    </source>
</evidence>
<protein>
    <recommendedName>
        <fullName evidence="6 19">Adenosylcobinamide-GDP ribazoletransferase</fullName>
        <ecNumber evidence="5 19">2.7.8.26</ecNumber>
    </recommendedName>
    <alternativeName>
        <fullName evidence="16 19">Cobalamin synthase</fullName>
    </alternativeName>
    <alternativeName>
        <fullName evidence="15 19">Cobalamin-5'-phosphate synthase</fullName>
    </alternativeName>
</protein>
<dbReference type="Proteomes" id="UP001597521">
    <property type="component" value="Unassembled WGS sequence"/>
</dbReference>
<dbReference type="InterPro" id="IPR003805">
    <property type="entry name" value="CobS"/>
</dbReference>
<keyword evidence="13 19" id="KW-0472">Membrane</keyword>
<comment type="pathway">
    <text evidence="3 19">Cofactor biosynthesis; adenosylcobalamin biosynthesis; adenosylcobalamin from cob(II)yrinate a,c-diamide: step 7/7.</text>
</comment>
<comment type="catalytic activity">
    <reaction evidence="18 19">
        <text>alpha-ribazole 5'-phosphate + adenosylcob(III)inamide-GDP = adenosylcob(III)alamin 5'-phosphate + GMP + H(+)</text>
        <dbReference type="Rhea" id="RHEA:23560"/>
        <dbReference type="ChEBI" id="CHEBI:15378"/>
        <dbReference type="ChEBI" id="CHEBI:57918"/>
        <dbReference type="ChEBI" id="CHEBI:58115"/>
        <dbReference type="ChEBI" id="CHEBI:60487"/>
        <dbReference type="ChEBI" id="CHEBI:60493"/>
        <dbReference type="EC" id="2.7.8.26"/>
    </reaction>
</comment>
<evidence type="ECO:0000256" key="17">
    <source>
        <dbReference type="ARBA" id="ARBA00048623"/>
    </source>
</evidence>
<dbReference type="RefSeq" id="WP_386834453.1">
    <property type="nucleotide sequence ID" value="NZ_JBHUNP010000001.1"/>
</dbReference>
<sequence>MQPKPDIDTTTAPDRDERADTAVSGQLGLGTDLVMALRFFSRLPTGDSPHQVPDMNRMAMALPLASLIIGAGPALLLALGAAIGWPPLFAATLAVALMVIVGGGMTEDALADSADGLFGGNTAERRLEIMKDSRHGTYGVSALALLLIARVTGLAALVAAHPILGGLALLALGVACRSASLALPMLLPPARSTGASSAAGRLKPTGFWIGAAMAGVLVFMLAGPVAGVVGVVAAVIAAALVVAGWMQLCRSKVGGQTGDLIGGLGALVEVAVLAVMLAFA</sequence>
<evidence type="ECO:0000256" key="15">
    <source>
        <dbReference type="ARBA" id="ARBA00032605"/>
    </source>
</evidence>
<evidence type="ECO:0000256" key="12">
    <source>
        <dbReference type="ARBA" id="ARBA00022989"/>
    </source>
</evidence>
<dbReference type="GO" id="GO:0051073">
    <property type="term" value="F:adenosylcobinamide-GDP ribazoletransferase activity"/>
    <property type="evidence" value="ECO:0007669"/>
    <property type="project" value="UniProtKB-EC"/>
</dbReference>
<evidence type="ECO:0000256" key="14">
    <source>
        <dbReference type="ARBA" id="ARBA00025228"/>
    </source>
</evidence>
<comment type="catalytic activity">
    <reaction evidence="17 19">
        <text>alpha-ribazole + adenosylcob(III)inamide-GDP = adenosylcob(III)alamin + GMP + H(+)</text>
        <dbReference type="Rhea" id="RHEA:16049"/>
        <dbReference type="ChEBI" id="CHEBI:10329"/>
        <dbReference type="ChEBI" id="CHEBI:15378"/>
        <dbReference type="ChEBI" id="CHEBI:18408"/>
        <dbReference type="ChEBI" id="CHEBI:58115"/>
        <dbReference type="ChEBI" id="CHEBI:60487"/>
        <dbReference type="EC" id="2.7.8.26"/>
    </reaction>
</comment>
<accession>A0ABW5QMT3</accession>
<feature type="transmembrane region" description="Helical" evidence="19">
    <location>
        <begin position="61"/>
        <end position="82"/>
    </location>
</feature>
<evidence type="ECO:0000256" key="18">
    <source>
        <dbReference type="ARBA" id="ARBA00049504"/>
    </source>
</evidence>
<evidence type="ECO:0000313" key="20">
    <source>
        <dbReference type="EMBL" id="MFD2649045.1"/>
    </source>
</evidence>
<evidence type="ECO:0000256" key="10">
    <source>
        <dbReference type="ARBA" id="ARBA00022692"/>
    </source>
</evidence>
<comment type="caution">
    <text evidence="20">The sequence shown here is derived from an EMBL/GenBank/DDBJ whole genome shotgun (WGS) entry which is preliminary data.</text>
</comment>
<feature type="transmembrane region" description="Helical" evidence="19">
    <location>
        <begin position="260"/>
        <end position="279"/>
    </location>
</feature>
<keyword evidence="10 19" id="KW-0812">Transmembrane</keyword>
<gene>
    <name evidence="19" type="primary">cobS</name>
    <name evidence="20" type="ORF">ACFSX5_14750</name>
</gene>
<comment type="subcellular location">
    <subcellularLocation>
        <location evidence="2 19">Cell membrane</location>
        <topology evidence="2 19">Multi-pass membrane protein</topology>
    </subcellularLocation>
</comment>
<feature type="transmembrane region" description="Helical" evidence="19">
    <location>
        <begin position="135"/>
        <end position="157"/>
    </location>
</feature>
<comment type="similarity">
    <text evidence="4 19">Belongs to the CobS family.</text>
</comment>
<evidence type="ECO:0000256" key="6">
    <source>
        <dbReference type="ARBA" id="ARBA00015850"/>
    </source>
</evidence>
<keyword evidence="9 19" id="KW-0808">Transferase</keyword>
<reference evidence="21" key="1">
    <citation type="journal article" date="2019" name="Int. J. Syst. Evol. Microbiol.">
        <title>The Global Catalogue of Microorganisms (GCM) 10K type strain sequencing project: providing services to taxonomists for standard genome sequencing and annotation.</title>
        <authorList>
            <consortium name="The Broad Institute Genomics Platform"/>
            <consortium name="The Broad Institute Genome Sequencing Center for Infectious Disease"/>
            <person name="Wu L."/>
            <person name="Ma J."/>
        </authorList>
    </citation>
    <scope>NUCLEOTIDE SEQUENCE [LARGE SCALE GENOMIC DNA]</scope>
    <source>
        <strain evidence="21">CCM 7427</strain>
    </source>
</reference>
<dbReference type="PANTHER" id="PTHR34148:SF1">
    <property type="entry name" value="ADENOSYLCOBINAMIDE-GDP RIBAZOLETRANSFERASE"/>
    <property type="match status" value="1"/>
</dbReference>
<evidence type="ECO:0000256" key="16">
    <source>
        <dbReference type="ARBA" id="ARBA00032853"/>
    </source>
</evidence>
<feature type="transmembrane region" description="Helical" evidence="19">
    <location>
        <begin position="205"/>
        <end position="222"/>
    </location>
</feature>
<evidence type="ECO:0000256" key="1">
    <source>
        <dbReference type="ARBA" id="ARBA00001946"/>
    </source>
</evidence>
<evidence type="ECO:0000256" key="19">
    <source>
        <dbReference type="HAMAP-Rule" id="MF_00719"/>
    </source>
</evidence>
<evidence type="ECO:0000256" key="4">
    <source>
        <dbReference type="ARBA" id="ARBA00010561"/>
    </source>
</evidence>
<dbReference type="EMBL" id="JBHUNP010000001">
    <property type="protein sequence ID" value="MFD2649045.1"/>
    <property type="molecule type" value="Genomic_DNA"/>
</dbReference>
<name>A0ABW5QMT3_9HYPH</name>
<comment type="cofactor">
    <cofactor evidence="1 19">
        <name>Mg(2+)</name>
        <dbReference type="ChEBI" id="CHEBI:18420"/>
    </cofactor>
</comment>
<evidence type="ECO:0000256" key="3">
    <source>
        <dbReference type="ARBA" id="ARBA00004663"/>
    </source>
</evidence>
<dbReference type="HAMAP" id="MF_00719">
    <property type="entry name" value="CobS"/>
    <property type="match status" value="1"/>
</dbReference>
<dbReference type="Pfam" id="PF02654">
    <property type="entry name" value="CobS"/>
    <property type="match status" value="1"/>
</dbReference>
<evidence type="ECO:0000256" key="11">
    <source>
        <dbReference type="ARBA" id="ARBA00022842"/>
    </source>
</evidence>
<evidence type="ECO:0000256" key="5">
    <source>
        <dbReference type="ARBA" id="ARBA00013200"/>
    </source>
</evidence>
<keyword evidence="12 19" id="KW-1133">Transmembrane helix</keyword>
<feature type="transmembrane region" description="Helical" evidence="19">
    <location>
        <begin position="228"/>
        <end position="248"/>
    </location>
</feature>
<organism evidence="20 21">
    <name type="scientific">Devosia albogilva</name>
    <dbReference type="NCBI Taxonomy" id="429726"/>
    <lineage>
        <taxon>Bacteria</taxon>
        <taxon>Pseudomonadati</taxon>
        <taxon>Pseudomonadota</taxon>
        <taxon>Alphaproteobacteria</taxon>
        <taxon>Hyphomicrobiales</taxon>
        <taxon>Devosiaceae</taxon>
        <taxon>Devosia</taxon>
    </lineage>
</organism>
<keyword evidence="8 19" id="KW-0169">Cobalamin biosynthesis</keyword>
<comment type="function">
    <text evidence="14 19">Joins adenosylcobinamide-GDP and alpha-ribazole to generate adenosylcobalamin (Ado-cobalamin). Also synthesizes adenosylcobalamin 5'-phosphate from adenosylcobinamide-GDP and alpha-ribazole 5'-phosphate.</text>
</comment>
<evidence type="ECO:0000313" key="21">
    <source>
        <dbReference type="Proteomes" id="UP001597521"/>
    </source>
</evidence>
<dbReference type="EC" id="2.7.8.26" evidence="5 19"/>
<feature type="transmembrane region" description="Helical" evidence="19">
    <location>
        <begin position="88"/>
        <end position="106"/>
    </location>
</feature>
<keyword evidence="11 19" id="KW-0460">Magnesium</keyword>
<evidence type="ECO:0000256" key="13">
    <source>
        <dbReference type="ARBA" id="ARBA00023136"/>
    </source>
</evidence>
<keyword evidence="7 19" id="KW-1003">Cell membrane</keyword>
<proteinExistence type="inferred from homology"/>
<evidence type="ECO:0000256" key="7">
    <source>
        <dbReference type="ARBA" id="ARBA00022475"/>
    </source>
</evidence>
<evidence type="ECO:0000256" key="8">
    <source>
        <dbReference type="ARBA" id="ARBA00022573"/>
    </source>
</evidence>
<dbReference type="PANTHER" id="PTHR34148">
    <property type="entry name" value="ADENOSYLCOBINAMIDE-GDP RIBAZOLETRANSFERASE"/>
    <property type="match status" value="1"/>
</dbReference>
<keyword evidence="21" id="KW-1185">Reference proteome</keyword>
<feature type="transmembrane region" description="Helical" evidence="19">
    <location>
        <begin position="163"/>
        <end position="184"/>
    </location>
</feature>